<dbReference type="Proteomes" id="UP001396334">
    <property type="component" value="Unassembled WGS sequence"/>
</dbReference>
<dbReference type="PANTHER" id="PTHR47723:SF13">
    <property type="entry name" value="PUTATIVE-RELATED"/>
    <property type="match status" value="1"/>
</dbReference>
<reference evidence="1 2" key="1">
    <citation type="journal article" date="2024" name="G3 (Bethesda)">
        <title>Genome assembly of Hibiscus sabdariffa L. provides insights into metabolisms of medicinal natural products.</title>
        <authorList>
            <person name="Kim T."/>
        </authorList>
    </citation>
    <scope>NUCLEOTIDE SEQUENCE [LARGE SCALE GENOMIC DNA]</scope>
    <source>
        <strain evidence="1">TK-2024</strain>
        <tissue evidence="1">Old leaves</tissue>
    </source>
</reference>
<keyword evidence="2" id="KW-1185">Reference proteome</keyword>
<organism evidence="1 2">
    <name type="scientific">Hibiscus sabdariffa</name>
    <name type="common">roselle</name>
    <dbReference type="NCBI Taxonomy" id="183260"/>
    <lineage>
        <taxon>Eukaryota</taxon>
        <taxon>Viridiplantae</taxon>
        <taxon>Streptophyta</taxon>
        <taxon>Embryophyta</taxon>
        <taxon>Tracheophyta</taxon>
        <taxon>Spermatophyta</taxon>
        <taxon>Magnoliopsida</taxon>
        <taxon>eudicotyledons</taxon>
        <taxon>Gunneridae</taxon>
        <taxon>Pentapetalae</taxon>
        <taxon>rosids</taxon>
        <taxon>malvids</taxon>
        <taxon>Malvales</taxon>
        <taxon>Malvaceae</taxon>
        <taxon>Malvoideae</taxon>
        <taxon>Hibiscus</taxon>
    </lineage>
</organism>
<proteinExistence type="predicted"/>
<dbReference type="PANTHER" id="PTHR47723">
    <property type="entry name" value="OS05G0353850 PROTEIN"/>
    <property type="match status" value="1"/>
</dbReference>
<dbReference type="EMBL" id="JBBPBN010000026">
    <property type="protein sequence ID" value="KAK9008451.1"/>
    <property type="molecule type" value="Genomic_DNA"/>
</dbReference>
<comment type="caution">
    <text evidence="1">The sequence shown here is derived from an EMBL/GenBank/DDBJ whole genome shotgun (WGS) entry which is preliminary data.</text>
</comment>
<name>A0ABR2R6R5_9ROSI</name>
<accession>A0ABR2R6R5</accession>
<evidence type="ECO:0000313" key="1">
    <source>
        <dbReference type="EMBL" id="KAK9008451.1"/>
    </source>
</evidence>
<sequence length="137" mass="15837">MFNSGQFGRDGSQWELLFGSLLWILWLQRNERIFEPEKVRWETVLSYGKRLVQKCQDIATLFRLPRVGPVLSRDEVCWKKPPVGWCKLNTDGVVKGHSRMALCGGVVRSDLGFWIIDFSRCIGVCSILDVELWGIYK</sequence>
<evidence type="ECO:0000313" key="2">
    <source>
        <dbReference type="Proteomes" id="UP001396334"/>
    </source>
</evidence>
<gene>
    <name evidence="1" type="ORF">V6N11_075345</name>
</gene>
<dbReference type="InterPro" id="IPR053151">
    <property type="entry name" value="RNase_H-like"/>
</dbReference>
<protein>
    <submittedName>
        <fullName evidence="1">Uncharacterized protein</fullName>
    </submittedName>
</protein>